<dbReference type="Gene3D" id="1.20.1070.10">
    <property type="entry name" value="Rhodopsin 7-helix transmembrane proteins"/>
    <property type="match status" value="1"/>
</dbReference>
<dbReference type="Proteomes" id="UP000322234">
    <property type="component" value="Unassembled WGS sequence"/>
</dbReference>
<evidence type="ECO:0000256" key="2">
    <source>
        <dbReference type="ARBA" id="ARBA00022475"/>
    </source>
</evidence>
<feature type="transmembrane region" description="Helical" evidence="10">
    <location>
        <begin position="148"/>
        <end position="169"/>
    </location>
</feature>
<dbReference type="InterPro" id="IPR000276">
    <property type="entry name" value="GPCR_Rhodpsn"/>
</dbReference>
<comment type="subcellular location">
    <subcellularLocation>
        <location evidence="1">Cell membrane</location>
        <topology evidence="1">Multi-pass membrane protein</topology>
    </subcellularLocation>
</comment>
<dbReference type="PRINTS" id="PR01061">
    <property type="entry name" value="MELNOCORTN3R"/>
</dbReference>
<sequence>MNTSCYLHSAQPLLPTSSEHLTVPNFSNQSSSSFCEQVFLKPEVFLALGIISLLENILVILAVVRNGNLHSLMYIFLCSLAMADMHVYQGMSNALETLMIPVVNSDYQTFKDQFIQHMDNVFDSMICISLVAPICNLLAIAVNRYTTVFYILHYHSIMTMWKVLALIVAI</sequence>
<evidence type="ECO:0000256" key="8">
    <source>
        <dbReference type="ARBA" id="ARBA00023224"/>
    </source>
</evidence>
<evidence type="ECO:0000256" key="1">
    <source>
        <dbReference type="ARBA" id="ARBA00004651"/>
    </source>
</evidence>
<keyword evidence="6 10" id="KW-0472">Membrane</keyword>
<dbReference type="PROSITE" id="PS00237">
    <property type="entry name" value="G_PROTEIN_RECEP_F1_1"/>
    <property type="match status" value="1"/>
</dbReference>
<dbReference type="InterPro" id="IPR001671">
    <property type="entry name" value="Melcrt_ACTH_rcpt"/>
</dbReference>
<gene>
    <name evidence="12" type="ORF">E5288_WYG004121</name>
</gene>
<feature type="transmembrane region" description="Helical" evidence="10">
    <location>
        <begin position="121"/>
        <end position="142"/>
    </location>
</feature>
<keyword evidence="2" id="KW-1003">Cell membrane</keyword>
<comment type="caution">
    <text evidence="12">The sequence shown here is derived from an EMBL/GenBank/DDBJ whole genome shotgun (WGS) entry which is preliminary data.</text>
</comment>
<evidence type="ECO:0000313" key="12">
    <source>
        <dbReference type="EMBL" id="MXQ85155.1"/>
    </source>
</evidence>
<proteinExistence type="inferred from homology"/>
<feature type="domain" description="G-protein coupled receptors family 1 profile" evidence="11">
    <location>
        <begin position="55"/>
        <end position="170"/>
    </location>
</feature>
<comment type="similarity">
    <text evidence="9">Belongs to the G-protein coupled receptor 1 family.</text>
</comment>
<keyword evidence="4 10" id="KW-1133">Transmembrane helix</keyword>
<evidence type="ECO:0000256" key="4">
    <source>
        <dbReference type="ARBA" id="ARBA00022989"/>
    </source>
</evidence>
<dbReference type="PANTHER" id="PTHR22750">
    <property type="entry name" value="G-PROTEIN COUPLED RECEPTOR"/>
    <property type="match status" value="1"/>
</dbReference>
<keyword evidence="7 9" id="KW-0675">Receptor</keyword>
<dbReference type="GO" id="GO:0005886">
    <property type="term" value="C:plasma membrane"/>
    <property type="evidence" value="ECO:0007669"/>
    <property type="project" value="UniProtKB-SubCell"/>
</dbReference>
<organism evidence="12 13">
    <name type="scientific">Bos mutus</name>
    <name type="common">wild yak</name>
    <dbReference type="NCBI Taxonomy" id="72004"/>
    <lineage>
        <taxon>Eukaryota</taxon>
        <taxon>Metazoa</taxon>
        <taxon>Chordata</taxon>
        <taxon>Craniata</taxon>
        <taxon>Vertebrata</taxon>
        <taxon>Euteleostomi</taxon>
        <taxon>Mammalia</taxon>
        <taxon>Eutheria</taxon>
        <taxon>Laurasiatheria</taxon>
        <taxon>Artiodactyla</taxon>
        <taxon>Ruminantia</taxon>
        <taxon>Pecora</taxon>
        <taxon>Bovidae</taxon>
        <taxon>Bovinae</taxon>
        <taxon>Bos</taxon>
    </lineage>
</organism>
<evidence type="ECO:0000259" key="11">
    <source>
        <dbReference type="PROSITE" id="PS50262"/>
    </source>
</evidence>
<keyword evidence="13" id="KW-1185">Reference proteome</keyword>
<dbReference type="Pfam" id="PF00001">
    <property type="entry name" value="7tm_1"/>
    <property type="match status" value="1"/>
</dbReference>
<protein>
    <recommendedName>
        <fullName evidence="11">G-protein coupled receptors family 1 profile domain-containing protein</fullName>
    </recommendedName>
</protein>
<dbReference type="PRINTS" id="PR00534">
    <property type="entry name" value="MCRFAMILY"/>
</dbReference>
<dbReference type="SUPFAM" id="SSF81321">
    <property type="entry name" value="Family A G protein-coupled receptor-like"/>
    <property type="match status" value="1"/>
</dbReference>
<evidence type="ECO:0000256" key="9">
    <source>
        <dbReference type="RuleBase" id="RU000688"/>
    </source>
</evidence>
<evidence type="ECO:0000256" key="7">
    <source>
        <dbReference type="ARBA" id="ARBA00023170"/>
    </source>
</evidence>
<accession>A0A6B0R5R2</accession>
<dbReference type="PROSITE" id="PS50262">
    <property type="entry name" value="G_PROTEIN_RECEP_F1_2"/>
    <property type="match status" value="1"/>
</dbReference>
<dbReference type="GO" id="GO:0004977">
    <property type="term" value="F:melanocortin receptor activity"/>
    <property type="evidence" value="ECO:0007669"/>
    <property type="project" value="InterPro"/>
</dbReference>
<keyword evidence="8 9" id="KW-0807">Transducer</keyword>
<evidence type="ECO:0000256" key="10">
    <source>
        <dbReference type="SAM" id="Phobius"/>
    </source>
</evidence>
<dbReference type="AlphaFoldDB" id="A0A6B0R5R2"/>
<dbReference type="InterPro" id="IPR017452">
    <property type="entry name" value="GPCR_Rhodpsn_7TM"/>
</dbReference>
<evidence type="ECO:0000256" key="5">
    <source>
        <dbReference type="ARBA" id="ARBA00023040"/>
    </source>
</evidence>
<dbReference type="InterPro" id="IPR002122">
    <property type="entry name" value="Mcort_3_rcpt"/>
</dbReference>
<keyword evidence="5 9" id="KW-0297">G-protein coupled receptor</keyword>
<feature type="transmembrane region" description="Helical" evidence="10">
    <location>
        <begin position="44"/>
        <end position="64"/>
    </location>
</feature>
<keyword evidence="3 9" id="KW-0812">Transmembrane</keyword>
<evidence type="ECO:0000256" key="3">
    <source>
        <dbReference type="ARBA" id="ARBA00022692"/>
    </source>
</evidence>
<reference evidence="12" key="1">
    <citation type="submission" date="2019-10" db="EMBL/GenBank/DDBJ databases">
        <title>The sequence and de novo assembly of the wild yak genome.</title>
        <authorList>
            <person name="Liu Y."/>
        </authorList>
    </citation>
    <scope>NUCLEOTIDE SEQUENCE [LARGE SCALE GENOMIC DNA]</scope>
    <source>
        <strain evidence="12">WY2019</strain>
    </source>
</reference>
<dbReference type="EMBL" id="VBQZ03000024">
    <property type="protein sequence ID" value="MXQ85155.1"/>
    <property type="molecule type" value="Genomic_DNA"/>
</dbReference>
<evidence type="ECO:0000313" key="13">
    <source>
        <dbReference type="Proteomes" id="UP000322234"/>
    </source>
</evidence>
<dbReference type="PRINTS" id="PR00237">
    <property type="entry name" value="GPCRRHODOPSN"/>
</dbReference>
<name>A0A6B0R5R2_9CETA</name>
<evidence type="ECO:0000256" key="6">
    <source>
        <dbReference type="ARBA" id="ARBA00023136"/>
    </source>
</evidence>